<dbReference type="EMBL" id="BGPR01252281">
    <property type="protein sequence ID" value="GBM45861.1"/>
    <property type="molecule type" value="Genomic_DNA"/>
</dbReference>
<feature type="non-terminal residue" evidence="1">
    <location>
        <position position="1"/>
    </location>
</feature>
<evidence type="ECO:0000313" key="1">
    <source>
        <dbReference type="EMBL" id="GBM45861.1"/>
    </source>
</evidence>
<name>A0A4Y2FXJ8_ARAVE</name>
<protein>
    <submittedName>
        <fullName evidence="1">Uncharacterized protein</fullName>
    </submittedName>
</protein>
<sequence>EAVVSAFTPHTDISDEMSMSVNKESSPTLKQDEVVPFSDAGKLSLGRKIKSNSFAKVAK</sequence>
<organism evidence="1 2">
    <name type="scientific">Araneus ventricosus</name>
    <name type="common">Orbweaver spider</name>
    <name type="synonym">Epeira ventricosa</name>
    <dbReference type="NCBI Taxonomy" id="182803"/>
    <lineage>
        <taxon>Eukaryota</taxon>
        <taxon>Metazoa</taxon>
        <taxon>Ecdysozoa</taxon>
        <taxon>Arthropoda</taxon>
        <taxon>Chelicerata</taxon>
        <taxon>Arachnida</taxon>
        <taxon>Araneae</taxon>
        <taxon>Araneomorphae</taxon>
        <taxon>Entelegynae</taxon>
        <taxon>Araneoidea</taxon>
        <taxon>Araneidae</taxon>
        <taxon>Araneus</taxon>
    </lineage>
</organism>
<evidence type="ECO:0000313" key="2">
    <source>
        <dbReference type="Proteomes" id="UP000499080"/>
    </source>
</evidence>
<keyword evidence="2" id="KW-1185">Reference proteome</keyword>
<comment type="caution">
    <text evidence="1">The sequence shown here is derived from an EMBL/GenBank/DDBJ whole genome shotgun (WGS) entry which is preliminary data.</text>
</comment>
<dbReference type="AlphaFoldDB" id="A0A4Y2FXJ8"/>
<dbReference type="Proteomes" id="UP000499080">
    <property type="component" value="Unassembled WGS sequence"/>
</dbReference>
<feature type="non-terminal residue" evidence="1">
    <location>
        <position position="59"/>
    </location>
</feature>
<proteinExistence type="predicted"/>
<gene>
    <name evidence="1" type="ORF">AVEN_77188_1</name>
</gene>
<accession>A0A4Y2FXJ8</accession>
<dbReference type="OrthoDB" id="6418985at2759"/>
<reference evidence="1 2" key="1">
    <citation type="journal article" date="2019" name="Sci. Rep.">
        <title>Orb-weaving spider Araneus ventricosus genome elucidates the spidroin gene catalogue.</title>
        <authorList>
            <person name="Kono N."/>
            <person name="Nakamura H."/>
            <person name="Ohtoshi R."/>
            <person name="Moran D.A.P."/>
            <person name="Shinohara A."/>
            <person name="Yoshida Y."/>
            <person name="Fujiwara M."/>
            <person name="Mori M."/>
            <person name="Tomita M."/>
            <person name="Arakawa K."/>
        </authorList>
    </citation>
    <scope>NUCLEOTIDE SEQUENCE [LARGE SCALE GENOMIC DNA]</scope>
</reference>